<gene>
    <name evidence="10" type="ORF">LzC2_32790</name>
</gene>
<keyword evidence="11" id="KW-1185">Reference proteome</keyword>
<feature type="domain" description="Flagellar hook-associated protein 2 N-terminal" evidence="8">
    <location>
        <begin position="12"/>
        <end position="107"/>
    </location>
</feature>
<accession>A0ABX1VGC5</accession>
<organism evidence="10 11">
    <name type="scientific">Alienimonas chondri</name>
    <dbReference type="NCBI Taxonomy" id="2681879"/>
    <lineage>
        <taxon>Bacteria</taxon>
        <taxon>Pseudomonadati</taxon>
        <taxon>Planctomycetota</taxon>
        <taxon>Planctomycetia</taxon>
        <taxon>Planctomycetales</taxon>
        <taxon>Planctomycetaceae</taxon>
        <taxon>Alienimonas</taxon>
    </lineage>
</organism>
<comment type="similarity">
    <text evidence="2">Belongs to the FliD family.</text>
</comment>
<dbReference type="InterPro" id="IPR010809">
    <property type="entry name" value="FliD_C"/>
</dbReference>
<dbReference type="PANTHER" id="PTHR30288">
    <property type="entry name" value="FLAGELLAR CAP/ASSEMBLY PROTEIN FLID"/>
    <property type="match status" value="1"/>
</dbReference>
<keyword evidence="4" id="KW-0175">Coiled coil</keyword>
<sequence>MSVVTSSVGLATGIDTGAIIDALIGAQRGTISKLSNRAAGFKAEAGGLDALSAFTLSIGTAAERLGNAKTFEAFTVKASDPNAIAVSADADSPVGTTVFTPLRTASAHSTVTRGFASPDAAVGIGELVFSKHQGARGETSLDLLNGGEGVRRGEVRVTDASGNVATVDLTAARTTADVLNAFNNAEGVALSARVEGGGFVLEDLSNPDGSAGALTVADIGGGRTARDLGLAGSGAGVIDGEEVYAVSGEFTFDLLDDGIGLKTVGVPADSEGEGPLTDLGLELADGTTFEIDLDAAPTLAGLVAAINDHEDNAGKLTASLTDGRLVLTDLTDPPQVPDPDDPVFGGTIEADTELTLTNLNGADVLRGLGLTTAVERDINGAGGDDQLTGAKLLAGLDSVLLRNVGGPDGVVGGEIRLTNRDGASAVLDLSSAESLDEVVAAINNSGLDLRAEVGEKGLTLTDSSGGAGSLLIEDVTGTLATDLGIEGSFADDEATGGAIARRSIGRATALADFTDGNAVGNLTVTDSAGAQVTLSSVDLADDATLGDFIDAFNAAAEAANEGAGAGVRAELNDTGDGFRLVDTAGGAGELTVTDNVAAERLRLTGTVKDGVISARDATVLTLEAGDTLQDLADRLNAGDFGVSAQIADDGTTLAPSRLLLNATETGEAGRFRIDDSGLAAAFNGGRAGLGSEVSVQGEDALIAVGANAGGGFLRADSDGSFEDLPGGVGVTIKQATGEPVTVTVGRDTSGVGSALNSFVSAYNGLIDTANQLTKVDQGTQERGVLQGNATVGRVLRRVESLLTKRFGPQVPEDGAPRTLFDVGIRLEKDGKISLNRDRLDTALEENPEAVKAFFQESETGFAEAADAVIDGLTDPFDGLLELESNNLDRRQAEIADRIGDLEEQLLLKRDRLVRQFAAMEETVSRINSFQSALSNISLLELPDNN</sequence>
<protein>
    <recommendedName>
        <fullName evidence="7">Filament cap protein</fullName>
    </recommendedName>
    <alternativeName>
        <fullName evidence="6">Flagellar cap protein</fullName>
    </alternativeName>
</protein>
<dbReference type="RefSeq" id="WP_171188952.1">
    <property type="nucleotide sequence ID" value="NZ_WTPX01000127.1"/>
</dbReference>
<evidence type="ECO:0000313" key="10">
    <source>
        <dbReference type="EMBL" id="NNJ27178.1"/>
    </source>
</evidence>
<evidence type="ECO:0000313" key="11">
    <source>
        <dbReference type="Proteomes" id="UP000609651"/>
    </source>
</evidence>
<name>A0ABX1VGC5_9PLAN</name>
<dbReference type="InterPro" id="IPR040026">
    <property type="entry name" value="FliD"/>
</dbReference>
<dbReference type="InterPro" id="IPR003481">
    <property type="entry name" value="FliD_N"/>
</dbReference>
<evidence type="ECO:0000259" key="8">
    <source>
        <dbReference type="Pfam" id="PF02465"/>
    </source>
</evidence>
<reference evidence="10 11" key="1">
    <citation type="journal article" date="2020" name="Syst. Appl. Microbiol.">
        <title>Alienimonas chondri sp. nov., a novel planctomycete isolated from the biofilm of the red alga Chondrus crispus.</title>
        <authorList>
            <person name="Vitorino I."/>
            <person name="Albuquerque L."/>
            <person name="Wiegand S."/>
            <person name="Kallscheuer N."/>
            <person name="da Costa M.S."/>
            <person name="Lobo-da-Cunha A."/>
            <person name="Jogler C."/>
            <person name="Lage O.M."/>
        </authorList>
    </citation>
    <scope>NUCLEOTIDE SEQUENCE [LARGE SCALE GENOMIC DNA]</scope>
    <source>
        <strain evidence="10 11">LzC2</strain>
    </source>
</reference>
<evidence type="ECO:0000256" key="3">
    <source>
        <dbReference type="ARBA" id="ARBA00011255"/>
    </source>
</evidence>
<evidence type="ECO:0000256" key="1">
    <source>
        <dbReference type="ARBA" id="ARBA00004365"/>
    </source>
</evidence>
<dbReference type="PANTHER" id="PTHR30288:SF0">
    <property type="entry name" value="FLAGELLAR HOOK-ASSOCIATED PROTEIN 2"/>
    <property type="match status" value="1"/>
</dbReference>
<proteinExistence type="inferred from homology"/>
<evidence type="ECO:0000259" key="9">
    <source>
        <dbReference type="Pfam" id="PF07195"/>
    </source>
</evidence>
<keyword evidence="5" id="KW-0975">Bacterial flagellum</keyword>
<evidence type="ECO:0000256" key="6">
    <source>
        <dbReference type="ARBA" id="ARBA00033074"/>
    </source>
</evidence>
<comment type="subcellular location">
    <subcellularLocation>
        <location evidence="1">Bacterial flagellum</location>
    </subcellularLocation>
</comment>
<evidence type="ECO:0000256" key="7">
    <source>
        <dbReference type="ARBA" id="ARBA00033192"/>
    </source>
</evidence>
<evidence type="ECO:0000256" key="5">
    <source>
        <dbReference type="ARBA" id="ARBA00023143"/>
    </source>
</evidence>
<dbReference type="Pfam" id="PF07195">
    <property type="entry name" value="FliD_C"/>
    <property type="match status" value="1"/>
</dbReference>
<comment type="caution">
    <text evidence="10">The sequence shown here is derived from an EMBL/GenBank/DDBJ whole genome shotgun (WGS) entry which is preliminary data.</text>
</comment>
<evidence type="ECO:0000256" key="2">
    <source>
        <dbReference type="ARBA" id="ARBA00009764"/>
    </source>
</evidence>
<comment type="subunit">
    <text evidence="3">Homopentamer.</text>
</comment>
<dbReference type="EMBL" id="WTPX01000127">
    <property type="protein sequence ID" value="NNJ27178.1"/>
    <property type="molecule type" value="Genomic_DNA"/>
</dbReference>
<feature type="domain" description="Flagellar hook-associated protein 2 C-terminal" evidence="9">
    <location>
        <begin position="720"/>
        <end position="928"/>
    </location>
</feature>
<evidence type="ECO:0000256" key="4">
    <source>
        <dbReference type="ARBA" id="ARBA00023054"/>
    </source>
</evidence>
<dbReference type="Proteomes" id="UP000609651">
    <property type="component" value="Unassembled WGS sequence"/>
</dbReference>
<dbReference type="Pfam" id="PF02465">
    <property type="entry name" value="FliD_N"/>
    <property type="match status" value="1"/>
</dbReference>